<proteinExistence type="predicted"/>
<dbReference type="AlphaFoldDB" id="A0A382X6Q6"/>
<protein>
    <submittedName>
        <fullName evidence="1">Uncharacterized protein</fullName>
    </submittedName>
</protein>
<feature type="non-terminal residue" evidence="1">
    <location>
        <position position="62"/>
    </location>
</feature>
<reference evidence="1" key="1">
    <citation type="submission" date="2018-05" db="EMBL/GenBank/DDBJ databases">
        <authorList>
            <person name="Lanie J.A."/>
            <person name="Ng W.-L."/>
            <person name="Kazmierczak K.M."/>
            <person name="Andrzejewski T.M."/>
            <person name="Davidsen T.M."/>
            <person name="Wayne K.J."/>
            <person name="Tettelin H."/>
            <person name="Glass J.I."/>
            <person name="Rusch D."/>
            <person name="Podicherti R."/>
            <person name="Tsui H.-C.T."/>
            <person name="Winkler M.E."/>
        </authorList>
    </citation>
    <scope>NUCLEOTIDE SEQUENCE</scope>
</reference>
<organism evidence="1">
    <name type="scientific">marine metagenome</name>
    <dbReference type="NCBI Taxonomy" id="408172"/>
    <lineage>
        <taxon>unclassified sequences</taxon>
        <taxon>metagenomes</taxon>
        <taxon>ecological metagenomes</taxon>
    </lineage>
</organism>
<gene>
    <name evidence="1" type="ORF">METZ01_LOCUS419720</name>
</gene>
<name>A0A382X6Q6_9ZZZZ</name>
<sequence>MVELMVAVSLLLLMLGTLYSSWAAIMQSTRTGSESATNVQRERVTLQHVADALAGAVMVEDG</sequence>
<evidence type="ECO:0000313" key="1">
    <source>
        <dbReference type="EMBL" id="SVD66866.1"/>
    </source>
</evidence>
<accession>A0A382X6Q6</accession>
<dbReference type="EMBL" id="UINC01165463">
    <property type="protein sequence ID" value="SVD66866.1"/>
    <property type="molecule type" value="Genomic_DNA"/>
</dbReference>